<evidence type="ECO:0000313" key="3">
    <source>
        <dbReference type="EMBL" id="MDT0320299.1"/>
    </source>
</evidence>
<feature type="transmembrane region" description="Helical" evidence="2">
    <location>
        <begin position="196"/>
        <end position="222"/>
    </location>
</feature>
<evidence type="ECO:0008006" key="5">
    <source>
        <dbReference type="Google" id="ProtNLM"/>
    </source>
</evidence>
<feature type="transmembrane region" description="Helical" evidence="2">
    <location>
        <begin position="275"/>
        <end position="293"/>
    </location>
</feature>
<name>A0ABU2LRT5_9ACTN</name>
<feature type="compositionally biased region" description="Acidic residues" evidence="1">
    <location>
        <begin position="140"/>
        <end position="155"/>
    </location>
</feature>
<keyword evidence="2" id="KW-0472">Membrane</keyword>
<dbReference type="Proteomes" id="UP001183420">
    <property type="component" value="Unassembled WGS sequence"/>
</dbReference>
<evidence type="ECO:0000256" key="2">
    <source>
        <dbReference type="SAM" id="Phobius"/>
    </source>
</evidence>
<comment type="caution">
    <text evidence="3">The sequence shown here is derived from an EMBL/GenBank/DDBJ whole genome shotgun (WGS) entry which is preliminary data.</text>
</comment>
<keyword evidence="2" id="KW-1133">Transmembrane helix</keyword>
<feature type="compositionally biased region" description="Pro residues" evidence="1">
    <location>
        <begin position="81"/>
        <end position="99"/>
    </location>
</feature>
<keyword evidence="2" id="KW-0812">Transmembrane</keyword>
<organism evidence="3 4">
    <name type="scientific">Streptomyces millisiae</name>
    <dbReference type="NCBI Taxonomy" id="3075542"/>
    <lineage>
        <taxon>Bacteria</taxon>
        <taxon>Bacillati</taxon>
        <taxon>Actinomycetota</taxon>
        <taxon>Actinomycetes</taxon>
        <taxon>Kitasatosporales</taxon>
        <taxon>Streptomycetaceae</taxon>
        <taxon>Streptomyces</taxon>
    </lineage>
</organism>
<reference evidence="4" key="1">
    <citation type="submission" date="2023-07" db="EMBL/GenBank/DDBJ databases">
        <title>30 novel species of actinomycetes from the DSMZ collection.</title>
        <authorList>
            <person name="Nouioui I."/>
        </authorList>
    </citation>
    <scope>NUCLEOTIDE SEQUENCE [LARGE SCALE GENOMIC DNA]</scope>
    <source>
        <strain evidence="4">DSM 44918</strain>
    </source>
</reference>
<protein>
    <recommendedName>
        <fullName evidence="5">Integral membrane protein</fullName>
    </recommendedName>
</protein>
<feature type="region of interest" description="Disordered" evidence="1">
    <location>
        <begin position="74"/>
        <end position="121"/>
    </location>
</feature>
<gene>
    <name evidence="3" type="ORF">RNC47_18340</name>
</gene>
<feature type="region of interest" description="Disordered" evidence="1">
    <location>
        <begin position="135"/>
        <end position="178"/>
    </location>
</feature>
<dbReference type="EMBL" id="JAVREM010000023">
    <property type="protein sequence ID" value="MDT0320299.1"/>
    <property type="molecule type" value="Genomic_DNA"/>
</dbReference>
<evidence type="ECO:0000256" key="1">
    <source>
        <dbReference type="SAM" id="MobiDB-lite"/>
    </source>
</evidence>
<keyword evidence="4" id="KW-1185">Reference proteome</keyword>
<dbReference type="RefSeq" id="WP_311600106.1">
    <property type="nucleotide sequence ID" value="NZ_JAVREM010000023.1"/>
</dbReference>
<feature type="transmembrane region" description="Helical" evidence="2">
    <location>
        <begin position="234"/>
        <end position="255"/>
    </location>
</feature>
<accession>A0ABU2LRT5</accession>
<evidence type="ECO:0000313" key="4">
    <source>
        <dbReference type="Proteomes" id="UP001183420"/>
    </source>
</evidence>
<proteinExistence type="predicted"/>
<sequence>MGIESEQLVFDYLSRVGDLAHGTTMSAAERAALVNRLRDEIGRQRSTATGGGESRAAVKRILGRMGTPEDVVAAAAETSQPAPPTPPAPVAAPVPPPRIPASGPGPTLEKPLPDTYWPDGDIGRFRGGIEIPEILRPGMDDEPEAEAEADAEEEPEPRPEKRTGKRATKRVADPPPARRLARAALGGKRVGGLVELLGVVLLVAGTVAGSIVVLALGWLTCYWSPRLSRREAQWATFGMPAAVAGAYTLWLLGRAGGYWGELLAEGEAEALLADHWPWLLRAAALASAAFLLYRARRHAPPPKSDG</sequence>